<gene>
    <name evidence="6" type="ordered locus">Adeh_0084</name>
</gene>
<keyword evidence="4" id="KW-0804">Transcription</keyword>
<dbReference type="Proteomes" id="UP000001935">
    <property type="component" value="Chromosome"/>
</dbReference>
<dbReference type="CDD" id="cd08438">
    <property type="entry name" value="PBP2_CidR"/>
    <property type="match status" value="1"/>
</dbReference>
<evidence type="ECO:0000313" key="6">
    <source>
        <dbReference type="EMBL" id="ABC79861.1"/>
    </source>
</evidence>
<dbReference type="PROSITE" id="PS50931">
    <property type="entry name" value="HTH_LYSR"/>
    <property type="match status" value="1"/>
</dbReference>
<dbReference type="Gene3D" id="1.10.10.10">
    <property type="entry name" value="Winged helix-like DNA-binding domain superfamily/Winged helix DNA-binding domain"/>
    <property type="match status" value="1"/>
</dbReference>
<dbReference type="PRINTS" id="PR00039">
    <property type="entry name" value="HTHLYSR"/>
</dbReference>
<dbReference type="Pfam" id="PF00126">
    <property type="entry name" value="HTH_1"/>
    <property type="match status" value="1"/>
</dbReference>
<keyword evidence="2" id="KW-0805">Transcription regulation</keyword>
<dbReference type="SUPFAM" id="SSF46785">
    <property type="entry name" value="Winged helix' DNA-binding domain"/>
    <property type="match status" value="1"/>
</dbReference>
<dbReference type="SUPFAM" id="SSF53850">
    <property type="entry name" value="Periplasmic binding protein-like II"/>
    <property type="match status" value="1"/>
</dbReference>
<comment type="similarity">
    <text evidence="1">Belongs to the LysR transcriptional regulatory family.</text>
</comment>
<protein>
    <submittedName>
        <fullName evidence="6">Transcriptional regulator, LysR family</fullName>
    </submittedName>
</protein>
<dbReference type="PANTHER" id="PTHR30419">
    <property type="entry name" value="HTH-TYPE TRANSCRIPTIONAL REGULATOR YBHD"/>
    <property type="match status" value="1"/>
</dbReference>
<dbReference type="FunFam" id="1.10.10.10:FF:000001">
    <property type="entry name" value="LysR family transcriptional regulator"/>
    <property type="match status" value="1"/>
</dbReference>
<evidence type="ECO:0000256" key="2">
    <source>
        <dbReference type="ARBA" id="ARBA00023015"/>
    </source>
</evidence>
<dbReference type="OrthoDB" id="5444209at2"/>
<dbReference type="Gene3D" id="3.40.190.290">
    <property type="match status" value="1"/>
</dbReference>
<dbReference type="AlphaFoldDB" id="Q2IM27"/>
<dbReference type="InterPro" id="IPR000847">
    <property type="entry name" value="LysR_HTH_N"/>
</dbReference>
<dbReference type="GO" id="GO:0005829">
    <property type="term" value="C:cytosol"/>
    <property type="evidence" value="ECO:0007669"/>
    <property type="project" value="TreeGrafter"/>
</dbReference>
<sequence length="311" mass="33383">MDLRGLGAFVEVVRQGGFTRAAAALHVTQPAVSKAVRALEDEIGVPLLERGARRTVPTEAGRAVLARAEGVLAAVRAIEDEVADLGALRRGRARVGLPPMVSGAFFPPVLAAYRQRYPGIRLELREEGAREVEALVASGALDVGVTVLPTDEARFEALPFVHDVLAAVLHPRSPLARRPRLALADLAATPFLLYRPDFALRGRILDACRAAGFSPQVASETGQWDFMAAMAAADVGVALLPRTICRRLDPAQVAVVPLAEPAIGWNLGLVWRREGTLSAAARAFVETAREVLLPGRRPAYPAARSRPRTRK</sequence>
<reference evidence="6" key="1">
    <citation type="submission" date="2006-01" db="EMBL/GenBank/DDBJ databases">
        <title>Complete sequence of Anaeromyxobacter dehalogenans 2CP-C.</title>
        <authorList>
            <consortium name="US DOE Joint Genome Institute"/>
            <person name="Copeland A."/>
            <person name="Lucas S."/>
            <person name="Lapidus A."/>
            <person name="Barry K."/>
            <person name="Detter J.C."/>
            <person name="Glavina T."/>
            <person name="Hammon N."/>
            <person name="Israni S."/>
            <person name="Pitluck S."/>
            <person name="Brettin T."/>
            <person name="Bruce D."/>
            <person name="Han C."/>
            <person name="Tapia R."/>
            <person name="Gilna P."/>
            <person name="Kiss H."/>
            <person name="Schmutz J."/>
            <person name="Larimer F."/>
            <person name="Land M."/>
            <person name="Kyrpides N."/>
            <person name="Anderson I."/>
            <person name="Sanford R.A."/>
            <person name="Ritalahti K.M."/>
            <person name="Thomas H.S."/>
            <person name="Kirby J.R."/>
            <person name="Zhulin I.B."/>
            <person name="Loeffler F.E."/>
            <person name="Richardson P."/>
        </authorList>
    </citation>
    <scope>NUCLEOTIDE SEQUENCE</scope>
    <source>
        <strain evidence="6">2CP-C</strain>
    </source>
</reference>
<evidence type="ECO:0000313" key="7">
    <source>
        <dbReference type="Proteomes" id="UP000001935"/>
    </source>
</evidence>
<dbReference type="PANTHER" id="PTHR30419:SF8">
    <property type="entry name" value="NITROGEN ASSIMILATION TRANSCRIPTIONAL ACTIVATOR-RELATED"/>
    <property type="match status" value="1"/>
</dbReference>
<dbReference type="eggNOG" id="COG0583">
    <property type="taxonomic scope" value="Bacteria"/>
</dbReference>
<dbReference type="KEGG" id="ade:Adeh_0084"/>
<dbReference type="InterPro" id="IPR005119">
    <property type="entry name" value="LysR_subst-bd"/>
</dbReference>
<dbReference type="InterPro" id="IPR036388">
    <property type="entry name" value="WH-like_DNA-bd_sf"/>
</dbReference>
<name>Q2IM27_ANADE</name>
<dbReference type="InterPro" id="IPR036390">
    <property type="entry name" value="WH_DNA-bd_sf"/>
</dbReference>
<dbReference type="Pfam" id="PF03466">
    <property type="entry name" value="LysR_substrate"/>
    <property type="match status" value="1"/>
</dbReference>
<dbReference type="GO" id="GO:0003700">
    <property type="term" value="F:DNA-binding transcription factor activity"/>
    <property type="evidence" value="ECO:0007669"/>
    <property type="project" value="InterPro"/>
</dbReference>
<evidence type="ECO:0000259" key="5">
    <source>
        <dbReference type="PROSITE" id="PS50931"/>
    </source>
</evidence>
<organism evidence="6 7">
    <name type="scientific">Anaeromyxobacter dehalogenans (strain 2CP-C)</name>
    <dbReference type="NCBI Taxonomy" id="290397"/>
    <lineage>
        <taxon>Bacteria</taxon>
        <taxon>Pseudomonadati</taxon>
        <taxon>Myxococcota</taxon>
        <taxon>Myxococcia</taxon>
        <taxon>Myxococcales</taxon>
        <taxon>Cystobacterineae</taxon>
        <taxon>Anaeromyxobacteraceae</taxon>
        <taxon>Anaeromyxobacter</taxon>
    </lineage>
</organism>
<accession>Q2IM27</accession>
<evidence type="ECO:0000256" key="3">
    <source>
        <dbReference type="ARBA" id="ARBA00023125"/>
    </source>
</evidence>
<dbReference type="GO" id="GO:0003677">
    <property type="term" value="F:DNA binding"/>
    <property type="evidence" value="ECO:0007669"/>
    <property type="project" value="UniProtKB-KW"/>
</dbReference>
<dbReference type="HOGENOM" id="CLU_039613_6_2_7"/>
<feature type="domain" description="HTH lysR-type" evidence="5">
    <location>
        <begin position="1"/>
        <end position="58"/>
    </location>
</feature>
<evidence type="ECO:0000256" key="1">
    <source>
        <dbReference type="ARBA" id="ARBA00009437"/>
    </source>
</evidence>
<dbReference type="STRING" id="290397.Adeh_0084"/>
<keyword evidence="3" id="KW-0238">DNA-binding</keyword>
<dbReference type="EMBL" id="CP000251">
    <property type="protein sequence ID" value="ABC79861.1"/>
    <property type="molecule type" value="Genomic_DNA"/>
</dbReference>
<dbReference type="InterPro" id="IPR050950">
    <property type="entry name" value="HTH-type_LysR_regulators"/>
</dbReference>
<evidence type="ECO:0000256" key="4">
    <source>
        <dbReference type="ARBA" id="ARBA00023163"/>
    </source>
</evidence>
<proteinExistence type="inferred from homology"/>